<dbReference type="AlphaFoldDB" id="A0A6J4KFG2"/>
<gene>
    <name evidence="2" type="ORF">AVDCRST_MAG93-4817</name>
</gene>
<name>A0A6J4KFG2_9CHLR</name>
<keyword evidence="1" id="KW-1133">Transmembrane helix</keyword>
<dbReference type="EMBL" id="CADCTR010001617">
    <property type="protein sequence ID" value="CAA9304387.1"/>
    <property type="molecule type" value="Genomic_DNA"/>
</dbReference>
<organism evidence="2">
    <name type="scientific">uncultured Chloroflexia bacterium</name>
    <dbReference type="NCBI Taxonomy" id="1672391"/>
    <lineage>
        <taxon>Bacteria</taxon>
        <taxon>Bacillati</taxon>
        <taxon>Chloroflexota</taxon>
        <taxon>Chloroflexia</taxon>
        <taxon>environmental samples</taxon>
    </lineage>
</organism>
<accession>A0A6J4KFG2</accession>
<feature type="transmembrane region" description="Helical" evidence="1">
    <location>
        <begin position="99"/>
        <end position="117"/>
    </location>
</feature>
<feature type="transmembrane region" description="Helical" evidence="1">
    <location>
        <begin position="74"/>
        <end position="93"/>
    </location>
</feature>
<feature type="transmembrane region" description="Helical" evidence="1">
    <location>
        <begin position="30"/>
        <end position="53"/>
    </location>
</feature>
<evidence type="ECO:0000313" key="2">
    <source>
        <dbReference type="EMBL" id="CAA9304387.1"/>
    </source>
</evidence>
<reference evidence="2" key="1">
    <citation type="submission" date="2020-02" db="EMBL/GenBank/DDBJ databases">
        <authorList>
            <person name="Meier V. D."/>
        </authorList>
    </citation>
    <scope>NUCLEOTIDE SEQUENCE</scope>
    <source>
        <strain evidence="2">AVDCRST_MAG93</strain>
    </source>
</reference>
<evidence type="ECO:0000256" key="1">
    <source>
        <dbReference type="SAM" id="Phobius"/>
    </source>
</evidence>
<keyword evidence="1" id="KW-0812">Transmembrane</keyword>
<sequence length="120" mass="13306">AGWTFLGYLLAYAPAPLSTGWLLDLPDLPVYLLFFLALFYAVSAATLPLTFLGGQRFWAHRLHQLDMRRARRQAYELGILMVGLMVLAGLRALTPLTGFLFVAVVLLIEMLLLSQVAPEG</sequence>
<protein>
    <submittedName>
        <fullName evidence="2">Uncharacterized protein</fullName>
    </submittedName>
</protein>
<feature type="non-terminal residue" evidence="2">
    <location>
        <position position="1"/>
    </location>
</feature>
<proteinExistence type="predicted"/>
<keyword evidence="1" id="KW-0472">Membrane</keyword>